<evidence type="ECO:0000313" key="2">
    <source>
        <dbReference type="EMBL" id="GFF45214.1"/>
    </source>
</evidence>
<sequence>MVYGPCGGDHRTAQSSGQMEEQVCTYVPEGILVTLYFVIVFLRRELHTLEPSAKGSGAVLNLLLHYNASSRCRPKSYSPQVDNRAGAAEGLKASQPGPTKLANINSRQIPTISARDL</sequence>
<evidence type="ECO:0000256" key="1">
    <source>
        <dbReference type="SAM" id="MobiDB-lite"/>
    </source>
</evidence>
<organism evidence="2 3">
    <name type="scientific">Aspergillus udagawae</name>
    <dbReference type="NCBI Taxonomy" id="91492"/>
    <lineage>
        <taxon>Eukaryota</taxon>
        <taxon>Fungi</taxon>
        <taxon>Dikarya</taxon>
        <taxon>Ascomycota</taxon>
        <taxon>Pezizomycotina</taxon>
        <taxon>Eurotiomycetes</taxon>
        <taxon>Eurotiomycetidae</taxon>
        <taxon>Eurotiales</taxon>
        <taxon>Aspergillaceae</taxon>
        <taxon>Aspergillus</taxon>
        <taxon>Aspergillus subgen. Fumigati</taxon>
    </lineage>
</organism>
<dbReference type="Proteomes" id="UP000465221">
    <property type="component" value="Unassembled WGS sequence"/>
</dbReference>
<evidence type="ECO:0000313" key="3">
    <source>
        <dbReference type="Proteomes" id="UP000465221"/>
    </source>
</evidence>
<name>A0A8H3S578_9EURO</name>
<dbReference type="EMBL" id="BLKC01000061">
    <property type="protein sequence ID" value="GFF45214.1"/>
    <property type="molecule type" value="Genomic_DNA"/>
</dbReference>
<reference evidence="2 3" key="1">
    <citation type="submission" date="2020-01" db="EMBL/GenBank/DDBJ databases">
        <title>Draft genome sequence of Aspergillus udagawae IFM 46972.</title>
        <authorList>
            <person name="Takahashi H."/>
            <person name="Yaguchi T."/>
        </authorList>
    </citation>
    <scope>NUCLEOTIDE SEQUENCE [LARGE SCALE GENOMIC DNA]</scope>
    <source>
        <strain evidence="2 3">IFM 46972</strain>
    </source>
</reference>
<feature type="region of interest" description="Disordered" evidence="1">
    <location>
        <begin position="73"/>
        <end position="117"/>
    </location>
</feature>
<comment type="caution">
    <text evidence="2">The sequence shown here is derived from an EMBL/GenBank/DDBJ whole genome shotgun (WGS) entry which is preliminary data.</text>
</comment>
<dbReference type="AlphaFoldDB" id="A0A8H3S578"/>
<proteinExistence type="predicted"/>
<feature type="compositionally biased region" description="Polar residues" evidence="1">
    <location>
        <begin position="102"/>
        <end position="111"/>
    </location>
</feature>
<gene>
    <name evidence="2" type="ORF">IFM46972_07738</name>
</gene>
<protein>
    <submittedName>
        <fullName evidence="2">Uncharacterized protein</fullName>
    </submittedName>
</protein>
<accession>A0A8H3S578</accession>